<dbReference type="EMBL" id="JAACNO010001774">
    <property type="protein sequence ID" value="KAF4137616.1"/>
    <property type="molecule type" value="Genomic_DNA"/>
</dbReference>
<protein>
    <submittedName>
        <fullName evidence="2">Uncharacterized protein</fullName>
    </submittedName>
</protein>
<sequence>MIPNWKEGEADEAVGAEEAVAVAVAGAVAAEEVAAGEVEVEAEWVGVWEKRVYRPVAGGHGGGGGNEGDERVPLPPGCYVGPEFGGPHGDDFTDAFLVKSG</sequence>
<name>A0A8S9U9W4_PHYIN</name>
<evidence type="ECO:0000313" key="2">
    <source>
        <dbReference type="EMBL" id="KAF4137616.1"/>
    </source>
</evidence>
<organism evidence="2 3">
    <name type="scientific">Phytophthora infestans</name>
    <name type="common">Potato late blight agent</name>
    <name type="synonym">Botrytis infestans</name>
    <dbReference type="NCBI Taxonomy" id="4787"/>
    <lineage>
        <taxon>Eukaryota</taxon>
        <taxon>Sar</taxon>
        <taxon>Stramenopiles</taxon>
        <taxon>Oomycota</taxon>
        <taxon>Peronosporomycetes</taxon>
        <taxon>Peronosporales</taxon>
        <taxon>Peronosporaceae</taxon>
        <taxon>Phytophthora</taxon>
    </lineage>
</organism>
<proteinExistence type="predicted"/>
<evidence type="ECO:0000256" key="1">
    <source>
        <dbReference type="SAM" id="MobiDB-lite"/>
    </source>
</evidence>
<evidence type="ECO:0000313" key="3">
    <source>
        <dbReference type="Proteomes" id="UP000704712"/>
    </source>
</evidence>
<comment type="caution">
    <text evidence="2">The sequence shown here is derived from an EMBL/GenBank/DDBJ whole genome shotgun (WGS) entry which is preliminary data.</text>
</comment>
<gene>
    <name evidence="2" type="ORF">GN958_ATG13185</name>
</gene>
<feature type="region of interest" description="Disordered" evidence="1">
    <location>
        <begin position="56"/>
        <end position="76"/>
    </location>
</feature>
<reference evidence="2" key="1">
    <citation type="submission" date="2020-03" db="EMBL/GenBank/DDBJ databases">
        <title>Hybrid Assembly of Korean Phytophthora infestans isolates.</title>
        <authorList>
            <person name="Prokchorchik M."/>
            <person name="Lee Y."/>
            <person name="Seo J."/>
            <person name="Cho J.-H."/>
            <person name="Park Y.-E."/>
            <person name="Jang D.-C."/>
            <person name="Im J.-S."/>
            <person name="Choi J.-G."/>
            <person name="Park H.-J."/>
            <person name="Lee G.-B."/>
            <person name="Lee Y.-G."/>
            <person name="Hong S.-Y."/>
            <person name="Cho K."/>
            <person name="Sohn K.H."/>
        </authorList>
    </citation>
    <scope>NUCLEOTIDE SEQUENCE</scope>
    <source>
        <strain evidence="2">KR_2_A2</strain>
    </source>
</reference>
<dbReference type="AlphaFoldDB" id="A0A8S9U9W4"/>
<accession>A0A8S9U9W4</accession>
<dbReference type="Proteomes" id="UP000704712">
    <property type="component" value="Unassembled WGS sequence"/>
</dbReference>